<dbReference type="GO" id="GO:0008234">
    <property type="term" value="F:cysteine-type peptidase activity"/>
    <property type="evidence" value="ECO:0007669"/>
    <property type="project" value="InterPro"/>
</dbReference>
<dbReference type="PROSITE" id="PS00639">
    <property type="entry name" value="THIOL_PROTEASE_HIS"/>
    <property type="match status" value="1"/>
</dbReference>
<feature type="domain" description="Peptidase C1A papain C-terminal" evidence="1">
    <location>
        <begin position="2"/>
        <end position="157"/>
    </location>
</feature>
<organism evidence="2 3">
    <name type="scientific">Perkinsus chesapeaki</name>
    <name type="common">Clam parasite</name>
    <name type="synonym">Perkinsus andrewsi</name>
    <dbReference type="NCBI Taxonomy" id="330153"/>
    <lineage>
        <taxon>Eukaryota</taxon>
        <taxon>Sar</taxon>
        <taxon>Alveolata</taxon>
        <taxon>Perkinsozoa</taxon>
        <taxon>Perkinsea</taxon>
        <taxon>Perkinsida</taxon>
        <taxon>Perkinsidae</taxon>
        <taxon>Perkinsus</taxon>
    </lineage>
</organism>
<dbReference type="InterPro" id="IPR025660">
    <property type="entry name" value="Pept_his_AS"/>
</dbReference>
<reference evidence="2 3" key="1">
    <citation type="submission" date="2020-04" db="EMBL/GenBank/DDBJ databases">
        <title>Perkinsus chesapeaki whole genome sequence.</title>
        <authorList>
            <person name="Bogema D.R."/>
        </authorList>
    </citation>
    <scope>NUCLEOTIDE SEQUENCE [LARGE SCALE GENOMIC DNA]</scope>
    <source>
        <strain evidence="2">ATCC PRA-425</strain>
    </source>
</reference>
<name>A0A7J6LA64_PERCH</name>
<dbReference type="InterPro" id="IPR000668">
    <property type="entry name" value="Peptidase_C1A_C"/>
</dbReference>
<proteinExistence type="predicted"/>
<accession>A0A7J6LA64</accession>
<dbReference type="OrthoDB" id="423263at2759"/>
<dbReference type="GO" id="GO:0006508">
    <property type="term" value="P:proteolysis"/>
    <property type="evidence" value="ECO:0007669"/>
    <property type="project" value="InterPro"/>
</dbReference>
<sequence length="198" mass="22039">VLEAAFWNATGSLARFSIQQIIDCSEMEGNEGDTLQYIVDYGIVSDGDYPYRQMESDCNAVVDDKSKQCLQSEGERLQRSHQAHDLDEDDLTVIQENKLSQLSQPVVTCDVRRRTKTMEIVQRRNPRITKLLYLAFKCDGEADHGVLLVGYGIENGKVTGSSGIAGELVGEKADMPGFTEIRLLKKDQVSAISCSIMR</sequence>
<dbReference type="EMBL" id="JAAPAO010000617">
    <property type="protein sequence ID" value="KAF4656117.1"/>
    <property type="molecule type" value="Genomic_DNA"/>
</dbReference>
<dbReference type="SUPFAM" id="SSF54001">
    <property type="entry name" value="Cysteine proteinases"/>
    <property type="match status" value="1"/>
</dbReference>
<evidence type="ECO:0000313" key="3">
    <source>
        <dbReference type="Proteomes" id="UP000591131"/>
    </source>
</evidence>
<keyword evidence="3" id="KW-1185">Reference proteome</keyword>
<evidence type="ECO:0000259" key="1">
    <source>
        <dbReference type="Pfam" id="PF00112"/>
    </source>
</evidence>
<dbReference type="Gene3D" id="3.90.70.10">
    <property type="entry name" value="Cysteine proteinases"/>
    <property type="match status" value="1"/>
</dbReference>
<dbReference type="Proteomes" id="UP000591131">
    <property type="component" value="Unassembled WGS sequence"/>
</dbReference>
<dbReference type="InterPro" id="IPR038765">
    <property type="entry name" value="Papain-like_cys_pep_sf"/>
</dbReference>
<dbReference type="AlphaFoldDB" id="A0A7J6LA64"/>
<feature type="non-terminal residue" evidence="2">
    <location>
        <position position="1"/>
    </location>
</feature>
<evidence type="ECO:0000313" key="2">
    <source>
        <dbReference type="EMBL" id="KAF4656117.1"/>
    </source>
</evidence>
<gene>
    <name evidence="2" type="ORF">FOL47_009127</name>
</gene>
<dbReference type="Pfam" id="PF00112">
    <property type="entry name" value="Peptidase_C1"/>
    <property type="match status" value="1"/>
</dbReference>
<protein>
    <recommendedName>
        <fullName evidence="1">Peptidase C1A papain C-terminal domain-containing protein</fullName>
    </recommendedName>
</protein>
<comment type="caution">
    <text evidence="2">The sequence shown here is derived from an EMBL/GenBank/DDBJ whole genome shotgun (WGS) entry which is preliminary data.</text>
</comment>